<dbReference type="RefSeq" id="WP_137615547.1">
    <property type="nucleotide sequence ID" value="NZ_BJDI01000003.1"/>
</dbReference>
<dbReference type="EMBL" id="JBHSSE010000018">
    <property type="protein sequence ID" value="MFC6202052.1"/>
    <property type="molecule type" value="Genomic_DNA"/>
</dbReference>
<dbReference type="Gene3D" id="1.20.1440.50">
    <property type="entry name" value="Ta0600-like"/>
    <property type="match status" value="1"/>
</dbReference>
<sequence>MAKAELRVKAEQSARLKSQLMLASSQQAIRQDQVLLRLVRRASHRLQFTGDSGAVARQIGVDIGYYLFCHEYQMPREAYELLAVAQLVATDQTVNGQLISLPDCYRKG</sequence>
<comment type="caution">
    <text evidence="2">The sequence shown here is derived from an EMBL/GenBank/DDBJ whole genome shotgun (WGS) entry which is preliminary data.</text>
</comment>
<keyword evidence="1" id="KW-0079">Bacteriocin immunity</keyword>
<reference evidence="3" key="1">
    <citation type="journal article" date="2019" name="Int. J. Syst. Evol. Microbiol.">
        <title>The Global Catalogue of Microorganisms (GCM) 10K type strain sequencing project: providing services to taxonomists for standard genome sequencing and annotation.</title>
        <authorList>
            <consortium name="The Broad Institute Genomics Platform"/>
            <consortium name="The Broad Institute Genome Sequencing Center for Infectious Disease"/>
            <person name="Wu L."/>
            <person name="Ma J."/>
        </authorList>
    </citation>
    <scope>NUCLEOTIDE SEQUENCE [LARGE SCALE GENOMIC DNA]</scope>
    <source>
        <strain evidence="3">CCM 8930</strain>
    </source>
</reference>
<name>A0ABW1SKG1_9LACO</name>
<protein>
    <submittedName>
        <fullName evidence="2">Uncharacterized protein</fullName>
    </submittedName>
</protein>
<keyword evidence="3" id="KW-1185">Reference proteome</keyword>
<proteinExistence type="predicted"/>
<evidence type="ECO:0000313" key="3">
    <source>
        <dbReference type="Proteomes" id="UP001596171"/>
    </source>
</evidence>
<organism evidence="2 3">
    <name type="scientific">Lactiplantibacillus nangangensis</name>
    <dbReference type="NCBI Taxonomy" id="2559917"/>
    <lineage>
        <taxon>Bacteria</taxon>
        <taxon>Bacillati</taxon>
        <taxon>Bacillota</taxon>
        <taxon>Bacilli</taxon>
        <taxon>Lactobacillales</taxon>
        <taxon>Lactobacillaceae</taxon>
        <taxon>Lactiplantibacillus</taxon>
    </lineage>
</organism>
<evidence type="ECO:0000256" key="1">
    <source>
        <dbReference type="ARBA" id="ARBA00023025"/>
    </source>
</evidence>
<evidence type="ECO:0000313" key="2">
    <source>
        <dbReference type="EMBL" id="MFC6202052.1"/>
    </source>
</evidence>
<dbReference type="SUPFAM" id="SSF109797">
    <property type="entry name" value="Bacteriocin immunity protein-like"/>
    <property type="match status" value="1"/>
</dbReference>
<gene>
    <name evidence="2" type="ORF">ACFP1L_09255</name>
</gene>
<accession>A0ABW1SKG1</accession>
<dbReference type="Proteomes" id="UP001596171">
    <property type="component" value="Unassembled WGS sequence"/>
</dbReference>
<dbReference type="InterPro" id="IPR023130">
    <property type="entry name" value="Ta0600-like_sf"/>
</dbReference>